<evidence type="ECO:0000313" key="2">
    <source>
        <dbReference type="EMBL" id="CAK9043984.1"/>
    </source>
</evidence>
<reference evidence="2 3" key="1">
    <citation type="submission" date="2024-02" db="EMBL/GenBank/DDBJ databases">
        <authorList>
            <person name="Chen Y."/>
            <person name="Shah S."/>
            <person name="Dougan E. K."/>
            <person name="Thang M."/>
            <person name="Chan C."/>
        </authorList>
    </citation>
    <scope>NUCLEOTIDE SEQUENCE [LARGE SCALE GENOMIC DNA]</scope>
</reference>
<feature type="transmembrane region" description="Helical" evidence="1">
    <location>
        <begin position="97"/>
        <end position="120"/>
    </location>
</feature>
<evidence type="ECO:0000256" key="1">
    <source>
        <dbReference type="SAM" id="Phobius"/>
    </source>
</evidence>
<feature type="transmembrane region" description="Helical" evidence="1">
    <location>
        <begin position="198"/>
        <end position="217"/>
    </location>
</feature>
<feature type="transmembrane region" description="Helical" evidence="1">
    <location>
        <begin position="132"/>
        <end position="152"/>
    </location>
</feature>
<dbReference type="Proteomes" id="UP001642484">
    <property type="component" value="Unassembled WGS sequence"/>
</dbReference>
<name>A0ABP0LZQ2_9DINO</name>
<protein>
    <recommendedName>
        <fullName evidence="4">Mannosyltransferase</fullName>
    </recommendedName>
</protein>
<keyword evidence="1" id="KW-0472">Membrane</keyword>
<evidence type="ECO:0008006" key="4">
    <source>
        <dbReference type="Google" id="ProtNLM"/>
    </source>
</evidence>
<comment type="caution">
    <text evidence="2">The sequence shown here is derived from an EMBL/GenBank/DDBJ whole genome shotgun (WGS) entry which is preliminary data.</text>
</comment>
<feature type="transmembrane region" description="Helical" evidence="1">
    <location>
        <begin position="172"/>
        <end position="191"/>
    </location>
</feature>
<keyword evidence="3" id="KW-1185">Reference proteome</keyword>
<gene>
    <name evidence="2" type="ORF">CCMP2556_LOCUS23211</name>
</gene>
<feature type="transmembrane region" description="Helical" evidence="1">
    <location>
        <begin position="73"/>
        <end position="91"/>
    </location>
</feature>
<sequence length="486" mass="53543">MAILVEDILALACLLLQPTWPLLALASLATTVALTSSEKLPERTGGVVFAVLLGPLLTSAYRKNAMLHAGDAAHSILWVLASAQALGNLLVHSTVFLIASTALAWAAGLSLWPSIVFLVVQQSCQRCRSFRSYAHCFSFAEVMFWSQSSAFLAALTTQGFRDGYDSWRPTCAFWTVLATCGLIFMLFTACFDALAAHGFAPLLAAAATALLFLLWGLSEQLSDGAIWWFLGYLSQMENLWCLLFQWPLLLIAGVASIEMLSRRLQVESLMKKHIVRKSFHVLAICLFAPLLMSGQADFLALSQLVVWSGCETLIENEHLMQSIEYLVHLSDGSCGRLLPHVGKEGEAVPAFDFESLFSEDSQKRLLGKFRHREMRTVSAEGDGGPPTVQGFELHVSGLKPHCMHCISVCVRCAVENLPEPDWQRLKLDPSHPMRWSEPFHSSPLLTPLRPPPMLVPELAVGSGCKWRWLCKSLKIRMGSNPAFSAA</sequence>
<keyword evidence="1" id="KW-1133">Transmembrane helix</keyword>
<feature type="transmembrane region" description="Helical" evidence="1">
    <location>
        <begin position="44"/>
        <end position="61"/>
    </location>
</feature>
<keyword evidence="1" id="KW-0812">Transmembrane</keyword>
<feature type="transmembrane region" description="Helical" evidence="1">
    <location>
        <begin position="281"/>
        <end position="307"/>
    </location>
</feature>
<evidence type="ECO:0000313" key="3">
    <source>
        <dbReference type="Proteomes" id="UP001642484"/>
    </source>
</evidence>
<feature type="transmembrane region" description="Helical" evidence="1">
    <location>
        <begin position="237"/>
        <end position="260"/>
    </location>
</feature>
<organism evidence="2 3">
    <name type="scientific">Durusdinium trenchii</name>
    <dbReference type="NCBI Taxonomy" id="1381693"/>
    <lineage>
        <taxon>Eukaryota</taxon>
        <taxon>Sar</taxon>
        <taxon>Alveolata</taxon>
        <taxon>Dinophyceae</taxon>
        <taxon>Suessiales</taxon>
        <taxon>Symbiodiniaceae</taxon>
        <taxon>Durusdinium</taxon>
    </lineage>
</organism>
<dbReference type="EMBL" id="CAXAMN010014669">
    <property type="protein sequence ID" value="CAK9043984.1"/>
    <property type="molecule type" value="Genomic_DNA"/>
</dbReference>
<proteinExistence type="predicted"/>
<accession>A0ABP0LZQ2</accession>